<organism evidence="3 4">
    <name type="scientific">Streptomyces albiflavescens</name>
    <dbReference type="NCBI Taxonomy" id="1623582"/>
    <lineage>
        <taxon>Bacteria</taxon>
        <taxon>Bacillati</taxon>
        <taxon>Actinomycetota</taxon>
        <taxon>Actinomycetes</taxon>
        <taxon>Kitasatosporales</taxon>
        <taxon>Streptomycetaceae</taxon>
        <taxon>Streptomyces</taxon>
    </lineage>
</organism>
<evidence type="ECO:0000313" key="3">
    <source>
        <dbReference type="EMBL" id="GGN88895.1"/>
    </source>
</evidence>
<feature type="compositionally biased region" description="Basic and acidic residues" evidence="1">
    <location>
        <begin position="152"/>
        <end position="175"/>
    </location>
</feature>
<keyword evidence="2" id="KW-0812">Transmembrane</keyword>
<feature type="transmembrane region" description="Helical" evidence="2">
    <location>
        <begin position="23"/>
        <end position="39"/>
    </location>
</feature>
<feature type="region of interest" description="Disordered" evidence="1">
    <location>
        <begin position="150"/>
        <end position="175"/>
    </location>
</feature>
<keyword evidence="2" id="KW-1133">Transmembrane helix</keyword>
<protein>
    <submittedName>
        <fullName evidence="3">Uncharacterized protein</fullName>
    </submittedName>
</protein>
<comment type="caution">
    <text evidence="3">The sequence shown here is derived from an EMBL/GenBank/DDBJ whole genome shotgun (WGS) entry which is preliminary data.</text>
</comment>
<dbReference type="AlphaFoldDB" id="A0A917YDH0"/>
<dbReference type="EMBL" id="BMMM01000022">
    <property type="protein sequence ID" value="GGN88895.1"/>
    <property type="molecule type" value="Genomic_DNA"/>
</dbReference>
<dbReference type="Proteomes" id="UP000600365">
    <property type="component" value="Unassembled WGS sequence"/>
</dbReference>
<name>A0A917YDH0_9ACTN</name>
<gene>
    <name evidence="3" type="ORF">GCM10011579_083050</name>
</gene>
<feature type="transmembrane region" description="Helical" evidence="2">
    <location>
        <begin position="45"/>
        <end position="64"/>
    </location>
</feature>
<sequence length="175" mass="18254">MVDTGWDTATMDTTPEHISSRTAAAWTVALAVLGGFTGFAWDGPFLAVTCALSLGGGAAVGTILSRRRMIATIREGQGKAAALGYADGIADMMVLGISAYRASVFPLSGPDAVDAAERRARRTAAYRLTAADGLPHPVREAAAAALEAIDDGSERDTQSAIEDLMKAVQEQRRDA</sequence>
<evidence type="ECO:0000256" key="2">
    <source>
        <dbReference type="SAM" id="Phobius"/>
    </source>
</evidence>
<evidence type="ECO:0000313" key="4">
    <source>
        <dbReference type="Proteomes" id="UP000600365"/>
    </source>
</evidence>
<keyword evidence="2" id="KW-0472">Membrane</keyword>
<proteinExistence type="predicted"/>
<accession>A0A917YDH0</accession>
<keyword evidence="4" id="KW-1185">Reference proteome</keyword>
<evidence type="ECO:0000256" key="1">
    <source>
        <dbReference type="SAM" id="MobiDB-lite"/>
    </source>
</evidence>
<reference evidence="3 4" key="1">
    <citation type="journal article" date="2014" name="Int. J. Syst. Evol. Microbiol.">
        <title>Complete genome sequence of Corynebacterium casei LMG S-19264T (=DSM 44701T), isolated from a smear-ripened cheese.</title>
        <authorList>
            <consortium name="US DOE Joint Genome Institute (JGI-PGF)"/>
            <person name="Walter F."/>
            <person name="Albersmeier A."/>
            <person name="Kalinowski J."/>
            <person name="Ruckert C."/>
        </authorList>
    </citation>
    <scope>NUCLEOTIDE SEQUENCE [LARGE SCALE GENOMIC DNA]</scope>
    <source>
        <strain evidence="3 4">CGMCC 4.7111</strain>
    </source>
</reference>